<evidence type="ECO:0000313" key="5">
    <source>
        <dbReference type="Proteomes" id="UP000642748"/>
    </source>
</evidence>
<dbReference type="Gene3D" id="2.60.40.380">
    <property type="entry name" value="Purple acid phosphatase-like, N-terminal"/>
    <property type="match status" value="1"/>
</dbReference>
<dbReference type="PANTHER" id="PTHR43606">
    <property type="entry name" value="PHOSPHATASE, PUTATIVE (AFU_ORTHOLOGUE AFUA_6G08710)-RELATED"/>
    <property type="match status" value="1"/>
</dbReference>
<feature type="region of interest" description="Disordered" evidence="1">
    <location>
        <begin position="13"/>
        <end position="34"/>
    </location>
</feature>
<dbReference type="SUPFAM" id="SSF56300">
    <property type="entry name" value="Metallo-dependent phosphatases"/>
    <property type="match status" value="1"/>
</dbReference>
<evidence type="ECO:0000259" key="3">
    <source>
        <dbReference type="Pfam" id="PF16655"/>
    </source>
</evidence>
<feature type="domain" description="Phospholipase D N-terminal" evidence="3">
    <location>
        <begin position="80"/>
        <end position="176"/>
    </location>
</feature>
<dbReference type="InterPro" id="IPR018946">
    <property type="entry name" value="PhoD-like_MPP"/>
</dbReference>
<evidence type="ECO:0000259" key="2">
    <source>
        <dbReference type="Pfam" id="PF09423"/>
    </source>
</evidence>
<dbReference type="InterPro" id="IPR038607">
    <property type="entry name" value="PhoD-like_sf"/>
</dbReference>
<proteinExistence type="predicted"/>
<protein>
    <submittedName>
        <fullName evidence="4">Alkaline phosphatase D</fullName>
    </submittedName>
</protein>
<sequence length="522" mass="57307">MCNHRFRIGLPRNRGPLTLSKDPSADPAAHEVNHEPSRRSFLILSGAVAAATAGGIGRATPASAAPGGGVGNFSSYPFSLGVASGDPLPDSVILWTRLAPQPLAIGSGMPDRKFPIHWQVANDEAFTQIVTEGETFALPEDNHSVHVDVRGLRPDRWYFYRFRCGSELSPVGRTRTLPAPGASVSAFTICHMSCQRWEIGYFTAYRYMAQDGIDLGLHLGDYIYEYAFTDTPRAGAAVPDAVLDTCNSLDQYRLRYSLYKTDPDLQAAHAAFPWAVVRDDHEVVNDYAGGVDHGAKQLARRAAGYKAWWENIPTRCAPPVGPDQTIYRRFAVGNLAQFDMLDSRQYRTSDNDPVVSKLGNEQEAWLLNGITSYDTTWNLVAVGQQLGGVATESPTRDRIYRAYHDRDVSPVILVGDLHWTLVSDALLAIPDPTSPIVGTQFIGTSITSTGDGPGDQATKDGWLKHPWVKYADGYRGYLRTLITPTGLYSTQRDIQFVTRPDAPVWDAQKFYIDAGKAGVQLA</sequence>
<dbReference type="AlphaFoldDB" id="A0A8J3QUB1"/>
<gene>
    <name evidence="4" type="primary">phoD_2</name>
    <name evidence="4" type="ORF">Raf01_53960</name>
</gene>
<comment type="caution">
    <text evidence="4">The sequence shown here is derived from an EMBL/GenBank/DDBJ whole genome shotgun (WGS) entry which is preliminary data.</text>
</comment>
<dbReference type="Pfam" id="PF09423">
    <property type="entry name" value="PhoD"/>
    <property type="match status" value="1"/>
</dbReference>
<keyword evidence="5" id="KW-1185">Reference proteome</keyword>
<name>A0A8J3QUB1_9ACTN</name>
<dbReference type="InterPro" id="IPR052900">
    <property type="entry name" value="Phospholipid_Metab_Enz"/>
</dbReference>
<dbReference type="Pfam" id="PF16655">
    <property type="entry name" value="PhoD_N"/>
    <property type="match status" value="1"/>
</dbReference>
<feature type="domain" description="PhoD-like phosphatase metallophosphatase" evidence="2">
    <location>
        <begin position="190"/>
        <end position="485"/>
    </location>
</feature>
<evidence type="ECO:0000313" key="4">
    <source>
        <dbReference type="EMBL" id="GIH17224.1"/>
    </source>
</evidence>
<dbReference type="EMBL" id="BONZ01000050">
    <property type="protein sequence ID" value="GIH17224.1"/>
    <property type="molecule type" value="Genomic_DNA"/>
</dbReference>
<accession>A0A8J3QUB1</accession>
<dbReference type="InterPro" id="IPR006311">
    <property type="entry name" value="TAT_signal"/>
</dbReference>
<dbReference type="Gene3D" id="3.60.21.70">
    <property type="entry name" value="PhoD-like phosphatase"/>
    <property type="match status" value="1"/>
</dbReference>
<dbReference type="Proteomes" id="UP000642748">
    <property type="component" value="Unassembled WGS sequence"/>
</dbReference>
<evidence type="ECO:0000256" key="1">
    <source>
        <dbReference type="SAM" id="MobiDB-lite"/>
    </source>
</evidence>
<dbReference type="InterPro" id="IPR032093">
    <property type="entry name" value="PhoD_N"/>
</dbReference>
<dbReference type="CDD" id="cd07389">
    <property type="entry name" value="MPP_PhoD"/>
    <property type="match status" value="1"/>
</dbReference>
<dbReference type="PANTHER" id="PTHR43606:SF2">
    <property type="entry name" value="ALKALINE PHOSPHATASE FAMILY PROTEIN (AFU_ORTHOLOGUE AFUA_5G03860)"/>
    <property type="match status" value="1"/>
</dbReference>
<organism evidence="4 5">
    <name type="scientific">Rugosimonospora africana</name>
    <dbReference type="NCBI Taxonomy" id="556532"/>
    <lineage>
        <taxon>Bacteria</taxon>
        <taxon>Bacillati</taxon>
        <taxon>Actinomycetota</taxon>
        <taxon>Actinomycetes</taxon>
        <taxon>Micromonosporales</taxon>
        <taxon>Micromonosporaceae</taxon>
        <taxon>Rugosimonospora</taxon>
    </lineage>
</organism>
<dbReference type="InterPro" id="IPR029052">
    <property type="entry name" value="Metallo-depent_PP-like"/>
</dbReference>
<dbReference type="PROSITE" id="PS51318">
    <property type="entry name" value="TAT"/>
    <property type="match status" value="1"/>
</dbReference>
<reference evidence="4" key="1">
    <citation type="submission" date="2021-01" db="EMBL/GenBank/DDBJ databases">
        <title>Whole genome shotgun sequence of Rugosimonospora africana NBRC 104875.</title>
        <authorList>
            <person name="Komaki H."/>
            <person name="Tamura T."/>
        </authorList>
    </citation>
    <scope>NUCLEOTIDE SEQUENCE</scope>
    <source>
        <strain evidence="4">NBRC 104875</strain>
    </source>
</reference>